<dbReference type="SUPFAM" id="SSF49313">
    <property type="entry name" value="Cadherin-like"/>
    <property type="match status" value="1"/>
</dbReference>
<dbReference type="GO" id="GO:0016020">
    <property type="term" value="C:membrane"/>
    <property type="evidence" value="ECO:0007669"/>
    <property type="project" value="InterPro"/>
</dbReference>
<gene>
    <name evidence="2" type="ORF">KC678_04435</name>
</gene>
<reference evidence="2" key="1">
    <citation type="submission" date="2020-04" db="EMBL/GenBank/DDBJ databases">
        <authorList>
            <person name="Zhang T."/>
        </authorList>
    </citation>
    <scope>NUCLEOTIDE SEQUENCE</scope>
    <source>
        <strain evidence="2">HKST-UBA13</strain>
    </source>
</reference>
<dbReference type="InterPro" id="IPR013783">
    <property type="entry name" value="Ig-like_fold"/>
</dbReference>
<feature type="non-terminal residue" evidence="2">
    <location>
        <position position="400"/>
    </location>
</feature>
<dbReference type="Proteomes" id="UP000775877">
    <property type="component" value="Unassembled WGS sequence"/>
</dbReference>
<dbReference type="InterPro" id="IPR015919">
    <property type="entry name" value="Cadherin-like_sf"/>
</dbReference>
<dbReference type="GO" id="GO:0005509">
    <property type="term" value="F:calcium ion binding"/>
    <property type="evidence" value="ECO:0007669"/>
    <property type="project" value="InterPro"/>
</dbReference>
<reference evidence="2" key="2">
    <citation type="journal article" date="2021" name="Microbiome">
        <title>Successional dynamics and alternative stable states in a saline activated sludge microbial community over 9 years.</title>
        <authorList>
            <person name="Wang Y."/>
            <person name="Ye J."/>
            <person name="Ju F."/>
            <person name="Liu L."/>
            <person name="Boyd J.A."/>
            <person name="Deng Y."/>
            <person name="Parks D.H."/>
            <person name="Jiang X."/>
            <person name="Yin X."/>
            <person name="Woodcroft B.J."/>
            <person name="Tyson G.W."/>
            <person name="Hugenholtz P."/>
            <person name="Polz M.F."/>
            <person name="Zhang T."/>
        </authorList>
    </citation>
    <scope>NUCLEOTIDE SEQUENCE</scope>
    <source>
        <strain evidence="2">HKST-UBA13</strain>
    </source>
</reference>
<comment type="caution">
    <text evidence="2">The sequence shown here is derived from an EMBL/GenBank/DDBJ whole genome shotgun (WGS) entry which is preliminary data.</text>
</comment>
<dbReference type="AlphaFoldDB" id="A0A955L219"/>
<feature type="region of interest" description="Disordered" evidence="1">
    <location>
        <begin position="233"/>
        <end position="272"/>
    </location>
</feature>
<protein>
    <recommendedName>
        <fullName evidence="4">Dystroglycan-type cadherin-like domain-containing protein</fullName>
    </recommendedName>
</protein>
<sequence length="400" mass="43830">MKKYLKITSLGITLFVIGLFGFSKIDANALADPNDIFTIVSPAPNSKVSGTANISVRIYDDEQAAVYVQSNLFDRETCNTTNYGTVSSISTLSSNPGQNSTISWNTTNVNDGTYCLKLCASFVNGGEGYSVCNGREVQVVNNNSLPTITSQLNKTQYIEGESFSYQLTASDPDGDSLTYRLVAAPEILTINPQNGLITSGALSTFGYPGLEYTVTVGVSDGISGEVTQNFKFSVVKPTPPPTTIPDNNQPTTPDTQVPDNQTPDDQTPDETDVITDTDIENGLNFTQPIADTVFTDEQNLIKWTLPNGVELESLSLEYSTDGEEWLLISDSIEPTRTYYFWDMSELQDGKYYVRITIETKDGRKFVKQSEQFEVNIDPNNDGDTIESAPLIINVMPENDS</sequence>
<evidence type="ECO:0008006" key="4">
    <source>
        <dbReference type="Google" id="ProtNLM"/>
    </source>
</evidence>
<evidence type="ECO:0000313" key="2">
    <source>
        <dbReference type="EMBL" id="MCA9381487.1"/>
    </source>
</evidence>
<feature type="compositionally biased region" description="Low complexity" evidence="1">
    <location>
        <begin position="244"/>
        <end position="265"/>
    </location>
</feature>
<evidence type="ECO:0000313" key="3">
    <source>
        <dbReference type="Proteomes" id="UP000775877"/>
    </source>
</evidence>
<organism evidence="2 3">
    <name type="scientific">Candidatus Dojkabacteria bacterium</name>
    <dbReference type="NCBI Taxonomy" id="2099670"/>
    <lineage>
        <taxon>Bacteria</taxon>
        <taxon>Candidatus Dojkabacteria</taxon>
    </lineage>
</organism>
<accession>A0A955L219</accession>
<name>A0A955L219_9BACT</name>
<dbReference type="Gene3D" id="2.60.40.10">
    <property type="entry name" value="Immunoglobulins"/>
    <property type="match status" value="1"/>
</dbReference>
<dbReference type="Pfam" id="PF17963">
    <property type="entry name" value="Big_9"/>
    <property type="match status" value="1"/>
</dbReference>
<evidence type="ECO:0000256" key="1">
    <source>
        <dbReference type="SAM" id="MobiDB-lite"/>
    </source>
</evidence>
<dbReference type="EMBL" id="JAGQLJ010000113">
    <property type="protein sequence ID" value="MCA9381487.1"/>
    <property type="molecule type" value="Genomic_DNA"/>
</dbReference>
<proteinExistence type="predicted"/>